<dbReference type="STRING" id="1618993.UX09_C0001G0045"/>
<dbReference type="EMBL" id="LCKW01000001">
    <property type="protein sequence ID" value="KKU09251.1"/>
    <property type="molecule type" value="Genomic_DNA"/>
</dbReference>
<organism evidence="1 2">
    <name type="scientific">Candidatus Uhrbacteria bacterium GW2011_GWE2_45_35</name>
    <dbReference type="NCBI Taxonomy" id="1618993"/>
    <lineage>
        <taxon>Bacteria</taxon>
        <taxon>Candidatus Uhriibacteriota</taxon>
    </lineage>
</organism>
<name>A0A0G1MLN3_9BACT</name>
<reference evidence="1 2" key="1">
    <citation type="journal article" date="2015" name="Nature">
        <title>rRNA introns, odd ribosomes, and small enigmatic genomes across a large radiation of phyla.</title>
        <authorList>
            <person name="Brown C.T."/>
            <person name="Hug L.A."/>
            <person name="Thomas B.C."/>
            <person name="Sharon I."/>
            <person name="Castelle C.J."/>
            <person name="Singh A."/>
            <person name="Wilkins M.J."/>
            <person name="Williams K.H."/>
            <person name="Banfield J.F."/>
        </authorList>
    </citation>
    <scope>NUCLEOTIDE SEQUENCE [LARGE SCALE GENOMIC DNA]</scope>
</reference>
<evidence type="ECO:0000313" key="1">
    <source>
        <dbReference type="EMBL" id="KKU09251.1"/>
    </source>
</evidence>
<comment type="caution">
    <text evidence="1">The sequence shown here is derived from an EMBL/GenBank/DDBJ whole genome shotgun (WGS) entry which is preliminary data.</text>
</comment>
<dbReference type="AlphaFoldDB" id="A0A0G1MLN3"/>
<evidence type="ECO:0000313" key="2">
    <source>
        <dbReference type="Proteomes" id="UP000034354"/>
    </source>
</evidence>
<protein>
    <recommendedName>
        <fullName evidence="3">Serine hydrolase family protein</fullName>
    </recommendedName>
</protein>
<dbReference type="Gene3D" id="3.40.50.1820">
    <property type="entry name" value="alpha/beta hydrolase"/>
    <property type="match status" value="1"/>
</dbReference>
<sequence length="191" mass="21348">MKRVFIIHGWDGYPEEAWFLWLKSELEKRGFEVVVPQMPEASAPAIEKWVPYLAELVGTPDTETFLVGHSIGVPTIMRYLERIDSSIGGAVGVAGWFNLIPGSIGGPAEETIAKPWLDLPIDTEKIKKVCPKFTAIFSDNDPYVPFSDSEFFHERLGAKIIVEHNLGHMGGSDNLKEFPLVLNELLKVIKL</sequence>
<evidence type="ECO:0008006" key="3">
    <source>
        <dbReference type="Google" id="ProtNLM"/>
    </source>
</evidence>
<dbReference type="GO" id="GO:0016787">
    <property type="term" value="F:hydrolase activity"/>
    <property type="evidence" value="ECO:0007669"/>
    <property type="project" value="InterPro"/>
</dbReference>
<dbReference type="PANTHER" id="PTHR15394">
    <property type="entry name" value="SERINE HYDROLASE RBBP9"/>
    <property type="match status" value="1"/>
</dbReference>
<dbReference type="Pfam" id="PF06821">
    <property type="entry name" value="Ser_hydrolase"/>
    <property type="match status" value="1"/>
</dbReference>
<proteinExistence type="predicted"/>
<gene>
    <name evidence="1" type="ORF">UX09_C0001G0045</name>
</gene>
<dbReference type="SUPFAM" id="SSF53474">
    <property type="entry name" value="alpha/beta-Hydrolases"/>
    <property type="match status" value="1"/>
</dbReference>
<dbReference type="InterPro" id="IPR010662">
    <property type="entry name" value="RBBP9/YdeN"/>
</dbReference>
<accession>A0A0G1MLN3</accession>
<dbReference type="PANTHER" id="PTHR15394:SF3">
    <property type="entry name" value="SERINE HYDROLASE RBBP9"/>
    <property type="match status" value="1"/>
</dbReference>
<dbReference type="Proteomes" id="UP000034354">
    <property type="component" value="Unassembled WGS sequence"/>
</dbReference>
<dbReference type="InterPro" id="IPR029058">
    <property type="entry name" value="AB_hydrolase_fold"/>
</dbReference>